<evidence type="ECO:0000256" key="1">
    <source>
        <dbReference type="ARBA" id="ARBA00008857"/>
    </source>
</evidence>
<keyword evidence="3 5" id="KW-0238">DNA-binding</keyword>
<dbReference type="InterPro" id="IPR013762">
    <property type="entry name" value="Integrase-like_cat_sf"/>
</dbReference>
<evidence type="ECO:0000256" key="4">
    <source>
        <dbReference type="ARBA" id="ARBA00023172"/>
    </source>
</evidence>
<dbReference type="Gene3D" id="1.10.150.130">
    <property type="match status" value="1"/>
</dbReference>
<evidence type="ECO:0000259" key="8">
    <source>
        <dbReference type="PROSITE" id="PS51900"/>
    </source>
</evidence>
<dbReference type="EMBL" id="JYIU01000042">
    <property type="protein sequence ID" value="KJL20995.1"/>
    <property type="molecule type" value="Genomic_DNA"/>
</dbReference>
<dbReference type="PROSITE" id="PS51900">
    <property type="entry name" value="CB"/>
    <property type="match status" value="1"/>
</dbReference>
<dbReference type="PATRIC" id="fig|104336.4.peg.2000"/>
<evidence type="ECO:0000313" key="10">
    <source>
        <dbReference type="Proteomes" id="UP000033572"/>
    </source>
</evidence>
<dbReference type="GO" id="GO:0015074">
    <property type="term" value="P:DNA integration"/>
    <property type="evidence" value="ECO:0007669"/>
    <property type="project" value="UniProtKB-KW"/>
</dbReference>
<evidence type="ECO:0000256" key="2">
    <source>
        <dbReference type="ARBA" id="ARBA00022908"/>
    </source>
</evidence>
<keyword evidence="4" id="KW-0233">DNA recombination</keyword>
<dbReference type="InterPro" id="IPR044068">
    <property type="entry name" value="CB"/>
</dbReference>
<dbReference type="GO" id="GO:0003677">
    <property type="term" value="F:DNA binding"/>
    <property type="evidence" value="ECO:0007669"/>
    <property type="project" value="UniProtKB-UniRule"/>
</dbReference>
<evidence type="ECO:0000256" key="6">
    <source>
        <dbReference type="SAM" id="MobiDB-lite"/>
    </source>
</evidence>
<feature type="region of interest" description="Disordered" evidence="6">
    <location>
        <begin position="159"/>
        <end position="179"/>
    </location>
</feature>
<dbReference type="InterPro" id="IPR010998">
    <property type="entry name" value="Integrase_recombinase_N"/>
</dbReference>
<evidence type="ECO:0000256" key="5">
    <source>
        <dbReference type="PROSITE-ProRule" id="PRU01248"/>
    </source>
</evidence>
<comment type="similarity">
    <text evidence="1">Belongs to the 'phage' integrase family.</text>
</comment>
<feature type="domain" description="Core-binding (CB)" evidence="8">
    <location>
        <begin position="72"/>
        <end position="152"/>
    </location>
</feature>
<feature type="domain" description="Tyr recombinase" evidence="7">
    <location>
        <begin position="183"/>
        <end position="387"/>
    </location>
</feature>
<name>A0A0F0KLF7_9MICO</name>
<keyword evidence="10" id="KW-1185">Reference proteome</keyword>
<gene>
    <name evidence="9" type="ORF">RN50_01962</name>
</gene>
<dbReference type="InterPro" id="IPR004107">
    <property type="entry name" value="Integrase_SAM-like_N"/>
</dbReference>
<proteinExistence type="inferred from homology"/>
<dbReference type="InterPro" id="IPR050808">
    <property type="entry name" value="Phage_Integrase"/>
</dbReference>
<protein>
    <submittedName>
        <fullName evidence="9">Site-specific tyrosine recombinase XerC</fullName>
    </submittedName>
</protein>
<dbReference type="InterPro" id="IPR002104">
    <property type="entry name" value="Integrase_catalytic"/>
</dbReference>
<dbReference type="Proteomes" id="UP000033572">
    <property type="component" value="Unassembled WGS sequence"/>
</dbReference>
<dbReference type="CDD" id="cd01189">
    <property type="entry name" value="INT_ICEBs1_C_like"/>
    <property type="match status" value="1"/>
</dbReference>
<organism evidence="9 10">
    <name type="scientific">Microbacterium foliorum</name>
    <dbReference type="NCBI Taxonomy" id="104336"/>
    <lineage>
        <taxon>Bacteria</taxon>
        <taxon>Bacillati</taxon>
        <taxon>Actinomycetota</taxon>
        <taxon>Actinomycetes</taxon>
        <taxon>Micrococcales</taxon>
        <taxon>Microbacteriaceae</taxon>
        <taxon>Microbacterium</taxon>
    </lineage>
</organism>
<evidence type="ECO:0000256" key="3">
    <source>
        <dbReference type="ARBA" id="ARBA00023125"/>
    </source>
</evidence>
<comment type="caution">
    <text evidence="9">The sequence shown here is derived from an EMBL/GenBank/DDBJ whole genome shotgun (WGS) entry which is preliminary data.</text>
</comment>
<dbReference type="PANTHER" id="PTHR30629:SF2">
    <property type="entry name" value="PROPHAGE INTEGRASE INTS-RELATED"/>
    <property type="match status" value="1"/>
</dbReference>
<keyword evidence="2" id="KW-0229">DNA integration</keyword>
<dbReference type="PROSITE" id="PS51898">
    <property type="entry name" value="TYR_RECOMBINASE"/>
    <property type="match status" value="1"/>
</dbReference>
<dbReference type="PANTHER" id="PTHR30629">
    <property type="entry name" value="PROPHAGE INTEGRASE"/>
    <property type="match status" value="1"/>
</dbReference>
<dbReference type="GO" id="GO:0006310">
    <property type="term" value="P:DNA recombination"/>
    <property type="evidence" value="ECO:0007669"/>
    <property type="project" value="UniProtKB-KW"/>
</dbReference>
<dbReference type="AlphaFoldDB" id="A0A0F0KLF7"/>
<dbReference type="Pfam" id="PF00589">
    <property type="entry name" value="Phage_integrase"/>
    <property type="match status" value="1"/>
</dbReference>
<evidence type="ECO:0000313" key="9">
    <source>
        <dbReference type="EMBL" id="KJL20995.1"/>
    </source>
</evidence>
<dbReference type="KEGG" id="mfol:DXT68_12415"/>
<dbReference type="SUPFAM" id="SSF56349">
    <property type="entry name" value="DNA breaking-rejoining enzymes"/>
    <property type="match status" value="1"/>
</dbReference>
<dbReference type="Gene3D" id="1.10.443.10">
    <property type="entry name" value="Intergrase catalytic core"/>
    <property type="match status" value="1"/>
</dbReference>
<dbReference type="Pfam" id="PF14659">
    <property type="entry name" value="Phage_int_SAM_3"/>
    <property type="match status" value="1"/>
</dbReference>
<evidence type="ECO:0000259" key="7">
    <source>
        <dbReference type="PROSITE" id="PS51898"/>
    </source>
</evidence>
<reference evidence="9 10" key="1">
    <citation type="submission" date="2015-02" db="EMBL/GenBank/DDBJ databases">
        <title>Draft genome sequences of ten Microbacterium spp. with emphasis on heavy metal contaminated environments.</title>
        <authorList>
            <person name="Corretto E."/>
        </authorList>
    </citation>
    <scope>NUCLEOTIDE SEQUENCE [LARGE SCALE GENOMIC DNA]</scope>
    <source>
        <strain evidence="9 10">DSM 12966</strain>
    </source>
</reference>
<accession>A0A0F0KLF7</accession>
<dbReference type="InterPro" id="IPR011010">
    <property type="entry name" value="DNA_brk_join_enz"/>
</dbReference>
<sequence>MPRPPLELETWGRIRRTTVKGKPTAVAYYRDSDGITRLMQRQGRTAPDAERVLIKALKKRLAPASEMLTPDSAVRELAAMWLDSKSRLAEGSIRIYKNAIEKHITPGLGAVRLSEISVPRLDRFITALTKSSGPRTATTAHVVLRGMFTLAARHGAVRPNPMSDVPAPEKAKRAARRSAPNLEVVRAMRSRFEEWDAGTEPRPADDRRRRRPRASDLLDTTDMIIGTGVRTGELLALQWDQLDLDAKLATIRRTIAQDRDGKFFVQDFTKTEAGYRELELPDHLVDMLLRRRVASYSAFVFASSVGTFRHPNNYRTSWRDALRDTAWKGTTPKSFRKTVATVLRDELGVEAAKDQLGHESERTTLKHYADQVHRGPASGLVLSKLFT</sequence>